<gene>
    <name evidence="6" type="primary">kstR2_1</name>
    <name evidence="6" type="ORF">Cocul_00169</name>
</gene>
<feature type="domain" description="HTH tetR-type" evidence="5">
    <location>
        <begin position="4"/>
        <end position="64"/>
    </location>
</feature>
<dbReference type="InterPro" id="IPR041490">
    <property type="entry name" value="KstR2_TetR_C"/>
</dbReference>
<dbReference type="Pfam" id="PF17932">
    <property type="entry name" value="TetR_C_24"/>
    <property type="match status" value="1"/>
</dbReference>
<dbReference type="PANTHER" id="PTHR30055">
    <property type="entry name" value="HTH-TYPE TRANSCRIPTIONAL REGULATOR RUTR"/>
    <property type="match status" value="1"/>
</dbReference>
<dbReference type="SUPFAM" id="SSF46689">
    <property type="entry name" value="Homeodomain-like"/>
    <property type="match status" value="1"/>
</dbReference>
<dbReference type="PANTHER" id="PTHR30055:SF234">
    <property type="entry name" value="HTH-TYPE TRANSCRIPTIONAL REGULATOR BETI"/>
    <property type="match status" value="1"/>
</dbReference>
<feature type="DNA-binding region" description="H-T-H motif" evidence="4">
    <location>
        <begin position="27"/>
        <end position="46"/>
    </location>
</feature>
<dbReference type="InterPro" id="IPR036271">
    <property type="entry name" value="Tet_transcr_reg_TetR-rel_C_sf"/>
</dbReference>
<evidence type="ECO:0000256" key="1">
    <source>
        <dbReference type="ARBA" id="ARBA00023015"/>
    </source>
</evidence>
<evidence type="ECO:0000259" key="5">
    <source>
        <dbReference type="PROSITE" id="PS50977"/>
    </source>
</evidence>
<sequence length="190" mass="20760">MANQHRRSQIAAAALTLFSQRGYNATGMEDIAGHVGIATSSLYNHVGSKRELLTEVILSTLRGLLDNHRLGLRGIDAPSEQLHAAMRLHVCYHALHAQATRVVNNEIAHLDAPSRAQATELRREYVRCWQRIIAAGVDCGAFTVADAKVSAYALIDMGLGVCLWFDPQAAYSAEELGAMYADMALRSVTR</sequence>
<dbReference type="Proteomes" id="UP000050517">
    <property type="component" value="Unassembled WGS sequence"/>
</dbReference>
<reference evidence="6 7" key="1">
    <citation type="submission" date="2015-10" db="EMBL/GenBank/DDBJ databases">
        <title>Corynebacteirum lowii and Corynebacterium oculi species nova, derived from human clinical disease and and emended description of Corynebacterium mastiditis.</title>
        <authorList>
            <person name="Bernard K."/>
            <person name="Pacheco A.L."/>
            <person name="Mcdougall C."/>
            <person name="Burtx T."/>
            <person name="Weibe D."/>
            <person name="Tyler S."/>
            <person name="Olson A.B."/>
            <person name="Cnockaert M."/>
            <person name="Eguchi H."/>
            <person name="Kuwahara T."/>
            <person name="Nakayama-Imaohji H."/>
            <person name="Boudewijins M."/>
            <person name="Van Hoecke F."/>
            <person name="Bernier A.-M."/>
            <person name="Vandamme P."/>
        </authorList>
    </citation>
    <scope>NUCLEOTIDE SEQUENCE [LARGE SCALE GENOMIC DNA]</scope>
    <source>
        <strain evidence="6 7">NML 130210</strain>
    </source>
</reference>
<dbReference type="RefSeq" id="WP_055121416.1">
    <property type="nucleotide sequence ID" value="NZ_LKST01000001.1"/>
</dbReference>
<dbReference type="GO" id="GO:0000976">
    <property type="term" value="F:transcription cis-regulatory region binding"/>
    <property type="evidence" value="ECO:0007669"/>
    <property type="project" value="TreeGrafter"/>
</dbReference>
<dbReference type="InterPro" id="IPR009057">
    <property type="entry name" value="Homeodomain-like_sf"/>
</dbReference>
<keyword evidence="1" id="KW-0805">Transcription regulation</keyword>
<evidence type="ECO:0000313" key="6">
    <source>
        <dbReference type="EMBL" id="KQB85034.1"/>
    </source>
</evidence>
<dbReference type="PATRIC" id="fig|1544416.3.peg.172"/>
<dbReference type="STRING" id="1544416.Cocul_00169"/>
<keyword evidence="7" id="KW-1185">Reference proteome</keyword>
<protein>
    <submittedName>
        <fullName evidence="6">HTH-type transcriptional repressor KstR2</fullName>
    </submittedName>
</protein>
<dbReference type="EMBL" id="LKST01000001">
    <property type="protein sequence ID" value="KQB85034.1"/>
    <property type="molecule type" value="Genomic_DNA"/>
</dbReference>
<evidence type="ECO:0000256" key="4">
    <source>
        <dbReference type="PROSITE-ProRule" id="PRU00335"/>
    </source>
</evidence>
<evidence type="ECO:0000256" key="2">
    <source>
        <dbReference type="ARBA" id="ARBA00023125"/>
    </source>
</evidence>
<dbReference type="OrthoDB" id="1669699at2"/>
<dbReference type="SUPFAM" id="SSF48498">
    <property type="entry name" value="Tetracyclin repressor-like, C-terminal domain"/>
    <property type="match status" value="1"/>
</dbReference>
<dbReference type="GO" id="GO:0003700">
    <property type="term" value="F:DNA-binding transcription factor activity"/>
    <property type="evidence" value="ECO:0007669"/>
    <property type="project" value="TreeGrafter"/>
</dbReference>
<evidence type="ECO:0000313" key="7">
    <source>
        <dbReference type="Proteomes" id="UP000050517"/>
    </source>
</evidence>
<proteinExistence type="predicted"/>
<dbReference type="Gene3D" id="1.10.357.10">
    <property type="entry name" value="Tetracycline Repressor, domain 2"/>
    <property type="match status" value="1"/>
</dbReference>
<dbReference type="PRINTS" id="PR00455">
    <property type="entry name" value="HTHTETR"/>
</dbReference>
<dbReference type="AlphaFoldDB" id="A0A0N8VZW5"/>
<dbReference type="PROSITE" id="PS50977">
    <property type="entry name" value="HTH_TETR_2"/>
    <property type="match status" value="1"/>
</dbReference>
<dbReference type="InterPro" id="IPR050109">
    <property type="entry name" value="HTH-type_TetR-like_transc_reg"/>
</dbReference>
<accession>A0A0N8VZW5</accession>
<name>A0A0N8VZW5_9CORY</name>
<keyword evidence="3" id="KW-0804">Transcription</keyword>
<keyword evidence="2 4" id="KW-0238">DNA-binding</keyword>
<dbReference type="Pfam" id="PF00440">
    <property type="entry name" value="TetR_N"/>
    <property type="match status" value="1"/>
</dbReference>
<organism evidence="6 7">
    <name type="scientific">Corynebacterium oculi</name>
    <dbReference type="NCBI Taxonomy" id="1544416"/>
    <lineage>
        <taxon>Bacteria</taxon>
        <taxon>Bacillati</taxon>
        <taxon>Actinomycetota</taxon>
        <taxon>Actinomycetes</taxon>
        <taxon>Mycobacteriales</taxon>
        <taxon>Corynebacteriaceae</taxon>
        <taxon>Corynebacterium</taxon>
    </lineage>
</organism>
<comment type="caution">
    <text evidence="6">The sequence shown here is derived from an EMBL/GenBank/DDBJ whole genome shotgun (WGS) entry which is preliminary data.</text>
</comment>
<evidence type="ECO:0000256" key="3">
    <source>
        <dbReference type="ARBA" id="ARBA00023163"/>
    </source>
</evidence>
<dbReference type="InterPro" id="IPR001647">
    <property type="entry name" value="HTH_TetR"/>
</dbReference>